<dbReference type="AlphaFoldDB" id="A0AAD2K0Q5"/>
<organism evidence="1 3">
    <name type="scientific">Mycena citricolor</name>
    <dbReference type="NCBI Taxonomy" id="2018698"/>
    <lineage>
        <taxon>Eukaryota</taxon>
        <taxon>Fungi</taxon>
        <taxon>Dikarya</taxon>
        <taxon>Basidiomycota</taxon>
        <taxon>Agaricomycotina</taxon>
        <taxon>Agaricomycetes</taxon>
        <taxon>Agaricomycetidae</taxon>
        <taxon>Agaricales</taxon>
        <taxon>Marasmiineae</taxon>
        <taxon>Mycenaceae</taxon>
        <taxon>Mycena</taxon>
    </lineage>
</organism>
<gene>
    <name evidence="1" type="ORF">MYCIT1_LOCUS18209</name>
    <name evidence="2" type="ORF">MYCIT1_LOCUS34213</name>
</gene>
<proteinExistence type="predicted"/>
<reference evidence="1" key="1">
    <citation type="submission" date="2023-11" db="EMBL/GenBank/DDBJ databases">
        <authorList>
            <person name="De Vega J J."/>
            <person name="De Vega J J."/>
        </authorList>
    </citation>
    <scope>NUCLEOTIDE SEQUENCE</scope>
</reference>
<dbReference type="EMBL" id="CAVNYO010000181">
    <property type="protein sequence ID" value="CAK5272528.1"/>
    <property type="molecule type" value="Genomic_DNA"/>
</dbReference>
<name>A0AAD2K0Q5_9AGAR</name>
<comment type="caution">
    <text evidence="1">The sequence shown here is derived from an EMBL/GenBank/DDBJ whole genome shotgun (WGS) entry which is preliminary data.</text>
</comment>
<protein>
    <submittedName>
        <fullName evidence="1">Uncharacterized protein</fullName>
    </submittedName>
</protein>
<evidence type="ECO:0000313" key="3">
    <source>
        <dbReference type="Proteomes" id="UP001295794"/>
    </source>
</evidence>
<evidence type="ECO:0000313" key="2">
    <source>
        <dbReference type="EMBL" id="CAK5282451.1"/>
    </source>
</evidence>
<dbReference type="EMBL" id="CAVNYO010000455">
    <property type="protein sequence ID" value="CAK5282451.1"/>
    <property type="molecule type" value="Genomic_DNA"/>
</dbReference>
<accession>A0AAD2K0Q5</accession>
<keyword evidence="3" id="KW-1185">Reference proteome</keyword>
<sequence length="84" mass="9554">MPHPCISKRRSLLTTECQNPVTASYSMLRRYSVRRVTFSSRCTALYISRRPTSRGGSVWTRPSMAPDKIRWMCSLAPSGRSDLS</sequence>
<dbReference type="Proteomes" id="UP001295794">
    <property type="component" value="Unassembled WGS sequence"/>
</dbReference>
<evidence type="ECO:0000313" key="1">
    <source>
        <dbReference type="EMBL" id="CAK5272528.1"/>
    </source>
</evidence>